<evidence type="ECO:0000256" key="2">
    <source>
        <dbReference type="ARBA" id="ARBA00022692"/>
    </source>
</evidence>
<feature type="domain" description="O-antigen ligase-related" evidence="6">
    <location>
        <begin position="215"/>
        <end position="353"/>
    </location>
</feature>
<feature type="transmembrane region" description="Helical" evidence="5">
    <location>
        <begin position="412"/>
        <end position="432"/>
    </location>
</feature>
<evidence type="ECO:0000259" key="6">
    <source>
        <dbReference type="Pfam" id="PF04932"/>
    </source>
</evidence>
<evidence type="ECO:0000256" key="4">
    <source>
        <dbReference type="ARBA" id="ARBA00023136"/>
    </source>
</evidence>
<feature type="transmembrane region" description="Helical" evidence="5">
    <location>
        <begin position="337"/>
        <end position="361"/>
    </location>
</feature>
<feature type="transmembrane region" description="Helical" evidence="5">
    <location>
        <begin position="89"/>
        <end position="107"/>
    </location>
</feature>
<dbReference type="AlphaFoldDB" id="A0A6J6Q454"/>
<dbReference type="PANTHER" id="PTHR37422">
    <property type="entry name" value="TEICHURONIC ACID BIOSYNTHESIS PROTEIN TUAE"/>
    <property type="match status" value="1"/>
</dbReference>
<evidence type="ECO:0000256" key="1">
    <source>
        <dbReference type="ARBA" id="ARBA00004141"/>
    </source>
</evidence>
<dbReference type="InterPro" id="IPR007016">
    <property type="entry name" value="O-antigen_ligase-rel_domated"/>
</dbReference>
<feature type="transmembrane region" description="Helical" evidence="5">
    <location>
        <begin position="373"/>
        <end position="392"/>
    </location>
</feature>
<feature type="transmembrane region" description="Helical" evidence="5">
    <location>
        <begin position="119"/>
        <end position="139"/>
    </location>
</feature>
<keyword evidence="4 5" id="KW-0472">Membrane</keyword>
<dbReference type="EMBL" id="CAEZXP010000007">
    <property type="protein sequence ID" value="CAB4706500.1"/>
    <property type="molecule type" value="Genomic_DNA"/>
</dbReference>
<organism evidence="7">
    <name type="scientific">freshwater metagenome</name>
    <dbReference type="NCBI Taxonomy" id="449393"/>
    <lineage>
        <taxon>unclassified sequences</taxon>
        <taxon>metagenomes</taxon>
        <taxon>ecological metagenomes</taxon>
    </lineage>
</organism>
<protein>
    <submittedName>
        <fullName evidence="7">Unannotated protein</fullName>
    </submittedName>
</protein>
<feature type="transmembrane region" description="Helical" evidence="5">
    <location>
        <begin position="212"/>
        <end position="243"/>
    </location>
</feature>
<dbReference type="PANTHER" id="PTHR37422:SF13">
    <property type="entry name" value="LIPOPOLYSACCHARIDE BIOSYNTHESIS PROTEIN PA4999-RELATED"/>
    <property type="match status" value="1"/>
</dbReference>
<feature type="transmembrane region" description="Helical" evidence="5">
    <location>
        <begin position="255"/>
        <end position="277"/>
    </location>
</feature>
<keyword evidence="3 5" id="KW-1133">Transmembrane helix</keyword>
<evidence type="ECO:0000313" key="7">
    <source>
        <dbReference type="EMBL" id="CAB4706500.1"/>
    </source>
</evidence>
<feature type="transmembrane region" description="Helical" evidence="5">
    <location>
        <begin position="57"/>
        <end position="77"/>
    </location>
</feature>
<name>A0A6J6Q454_9ZZZZ</name>
<feature type="transmembrane region" description="Helical" evidence="5">
    <location>
        <begin position="25"/>
        <end position="45"/>
    </location>
</feature>
<accession>A0A6J6Q454</accession>
<gene>
    <name evidence="7" type="ORF">UFOPK2399_01701</name>
</gene>
<evidence type="ECO:0000256" key="3">
    <source>
        <dbReference type="ARBA" id="ARBA00022989"/>
    </source>
</evidence>
<sequence>MRRLTSGLFFATLFCCTFEKVHWNVAGTVSLADLLAICFLTAFLMGTGPRVPRTTQVLLGFWTLFLVSHLIGFFDLQTSADLQQYVKGIVKWLIHFGFLVGAVTWLYRRGQDYYWKSLAVFALGVVGNAAFGVLELLAAHAGTNLDSFTVQPLTGGASQINVYGAVEGTSVFRPNALTGDPNHLGIMIIAPLLVLAPLYLRLERGHRLRRHLGLAIAFLIIVELLTLSRSGMLGLAVGTLVLAVPYRAYLRSKTLLYPLGGAFAILGAVVVSQYHYFEVVFKSRVQTGGGSENAHFAVYSFIPAVIHSHPLFGLGFNTFSVYYGFVTGKTNWGPHSYYVALVVETGLVGTAVFGLFLLWTFARLRRARLLGKALALAGSPLAARVSPLAWGYTAALLGTMASNAFYLTMQFYYFYVLLAFAIAVTPIFSRALTQQRA</sequence>
<feature type="transmembrane region" description="Helical" evidence="5">
    <location>
        <begin position="183"/>
        <end position="200"/>
    </location>
</feature>
<keyword evidence="2 5" id="KW-0812">Transmembrane</keyword>
<feature type="transmembrane region" description="Helical" evidence="5">
    <location>
        <begin position="298"/>
        <end position="325"/>
    </location>
</feature>
<dbReference type="InterPro" id="IPR051533">
    <property type="entry name" value="WaaL-like"/>
</dbReference>
<dbReference type="Pfam" id="PF04932">
    <property type="entry name" value="Wzy_C"/>
    <property type="match status" value="1"/>
</dbReference>
<evidence type="ECO:0000256" key="5">
    <source>
        <dbReference type="SAM" id="Phobius"/>
    </source>
</evidence>
<proteinExistence type="predicted"/>
<dbReference type="GO" id="GO:0016020">
    <property type="term" value="C:membrane"/>
    <property type="evidence" value="ECO:0007669"/>
    <property type="project" value="UniProtKB-SubCell"/>
</dbReference>
<comment type="subcellular location">
    <subcellularLocation>
        <location evidence="1">Membrane</location>
        <topology evidence="1">Multi-pass membrane protein</topology>
    </subcellularLocation>
</comment>
<reference evidence="7" key="1">
    <citation type="submission" date="2020-05" db="EMBL/GenBank/DDBJ databases">
        <authorList>
            <person name="Chiriac C."/>
            <person name="Salcher M."/>
            <person name="Ghai R."/>
            <person name="Kavagutti S V."/>
        </authorList>
    </citation>
    <scope>NUCLEOTIDE SEQUENCE</scope>
</reference>